<dbReference type="Proteomes" id="UP000479293">
    <property type="component" value="Unassembled WGS sequence"/>
</dbReference>
<comment type="caution">
    <text evidence="1">The sequence shown here is derived from an EMBL/GenBank/DDBJ whole genome shotgun (WGS) entry which is preliminary data.</text>
</comment>
<name>A0A7C9FEL2_9BACT</name>
<protein>
    <submittedName>
        <fullName evidence="1">ABC transporter substrate-binding protein</fullName>
    </submittedName>
</protein>
<reference evidence="1 2" key="1">
    <citation type="submission" date="2019-10" db="EMBL/GenBank/DDBJ databases">
        <title>Draft Genome Sequence of Cytophagaceae sp. SJW1-29.</title>
        <authorList>
            <person name="Choi A."/>
        </authorList>
    </citation>
    <scope>NUCLEOTIDE SEQUENCE [LARGE SCALE GENOMIC DNA]</scope>
    <source>
        <strain evidence="1 2">SJW1-29</strain>
    </source>
</reference>
<sequence>MRFLVLLVFLSTVFQFIPLPAKAQILNDRPTLALIQKGINHIYNNEFEEANAVGRQIQGRYPEHPVTYFLKAFQMHWQYLPIKDNKAKVGEYIRALNQCLAAVDKQYGKNSKEPEAVFFTMASRGYLALMYNYQNELLKAAGEAQKAYGSLTEGLKLVDKNPEFYFVAGMYNYYVESYPEDHPIVKPLMIFFKDGNKTLGLKQLDMATKTAVITKVEAAYFLAHIYLEHEARPDLADNYTARLSAWFPNNLVFKMSHLEALILAGRYDEADKGLPELKKHTTGFYPIAGYCFEGMIAEKRDKNDAEAQKAYLAALKIPYDMQYTREYHAMSYAGLARIADRGGNKAKAREYYKKSLEITEYLALKREAKAYLK</sequence>
<gene>
    <name evidence="1" type="ORF">GBK04_20735</name>
</gene>
<dbReference type="InterPro" id="IPR011990">
    <property type="entry name" value="TPR-like_helical_dom_sf"/>
</dbReference>
<evidence type="ECO:0000313" key="1">
    <source>
        <dbReference type="EMBL" id="MPR35710.1"/>
    </source>
</evidence>
<accession>A0A7C9FEL2</accession>
<keyword evidence="2" id="KW-1185">Reference proteome</keyword>
<organism evidence="1 2">
    <name type="scientific">Salmonirosea aquatica</name>
    <dbReference type="NCBI Taxonomy" id="2654236"/>
    <lineage>
        <taxon>Bacteria</taxon>
        <taxon>Pseudomonadati</taxon>
        <taxon>Bacteroidota</taxon>
        <taxon>Cytophagia</taxon>
        <taxon>Cytophagales</taxon>
        <taxon>Spirosomataceae</taxon>
        <taxon>Salmonirosea</taxon>
    </lineage>
</organism>
<proteinExistence type="predicted"/>
<dbReference type="AlphaFoldDB" id="A0A7C9FEL2"/>
<dbReference type="Gene3D" id="1.25.40.10">
    <property type="entry name" value="Tetratricopeptide repeat domain"/>
    <property type="match status" value="1"/>
</dbReference>
<evidence type="ECO:0000313" key="2">
    <source>
        <dbReference type="Proteomes" id="UP000479293"/>
    </source>
</evidence>
<dbReference type="RefSeq" id="WP_152763004.1">
    <property type="nucleotide sequence ID" value="NZ_WHLY01000002.1"/>
</dbReference>
<dbReference type="EMBL" id="WHLY01000002">
    <property type="protein sequence ID" value="MPR35710.1"/>
    <property type="molecule type" value="Genomic_DNA"/>
</dbReference>